<reference evidence="5" key="1">
    <citation type="submission" date="2023-10" db="EMBL/GenBank/DDBJ databases">
        <title>Genome assembly of Pristionchus species.</title>
        <authorList>
            <person name="Yoshida K."/>
            <person name="Sommer R.J."/>
        </authorList>
    </citation>
    <scope>NUCLEOTIDE SEQUENCE</scope>
    <source>
        <strain evidence="5">RS0144</strain>
    </source>
</reference>
<dbReference type="PANTHER" id="PTHR46011:SF6">
    <property type="entry name" value="HIGH ZINC ACTIVATED NUCLEAR RECEPTOR PROTEIN"/>
    <property type="match status" value="1"/>
</dbReference>
<evidence type="ECO:0000313" key="6">
    <source>
        <dbReference type="Proteomes" id="UP001432027"/>
    </source>
</evidence>
<feature type="compositionally biased region" description="Low complexity" evidence="4">
    <location>
        <begin position="70"/>
        <end position="82"/>
    </location>
</feature>
<dbReference type="InterPro" id="IPR013088">
    <property type="entry name" value="Znf_NHR/GATA"/>
</dbReference>
<evidence type="ECO:0000256" key="4">
    <source>
        <dbReference type="SAM" id="MobiDB-lite"/>
    </source>
</evidence>
<proteinExistence type="predicted"/>
<dbReference type="Gene3D" id="3.30.50.10">
    <property type="entry name" value="Erythroid Transcription Factor GATA-1, subunit A"/>
    <property type="match status" value="1"/>
</dbReference>
<dbReference type="GO" id="GO:0008270">
    <property type="term" value="F:zinc ion binding"/>
    <property type="evidence" value="ECO:0007669"/>
    <property type="project" value="InterPro"/>
</dbReference>
<feature type="non-terminal residue" evidence="5">
    <location>
        <position position="1"/>
    </location>
</feature>
<evidence type="ECO:0000256" key="2">
    <source>
        <dbReference type="ARBA" id="ARBA00023163"/>
    </source>
</evidence>
<comment type="caution">
    <text evidence="5">The sequence shown here is derived from an EMBL/GenBank/DDBJ whole genome shotgun (WGS) entry which is preliminary data.</text>
</comment>
<dbReference type="EMBL" id="BTSX01000004">
    <property type="protein sequence ID" value="GMS91878.1"/>
    <property type="molecule type" value="Genomic_DNA"/>
</dbReference>
<sequence>TKVTHFGMDACRACTAFYRVIEYMTCVGQGKSDAHQIDLIPDGIYACRKCRLDRFEAVLAAGKTDETNIDSSDNSPSSSSPSPEQPIEMTNTLDPGK</sequence>
<dbReference type="AlphaFoldDB" id="A0AAV5T9G9"/>
<evidence type="ECO:0000313" key="5">
    <source>
        <dbReference type="EMBL" id="GMS91878.1"/>
    </source>
</evidence>
<evidence type="ECO:0000256" key="1">
    <source>
        <dbReference type="ARBA" id="ARBA00023015"/>
    </source>
</evidence>
<dbReference type="GO" id="GO:0005634">
    <property type="term" value="C:nucleus"/>
    <property type="evidence" value="ECO:0007669"/>
    <property type="project" value="TreeGrafter"/>
</dbReference>
<keyword evidence="1" id="KW-0805">Transcription regulation</keyword>
<keyword evidence="2" id="KW-0804">Transcription</keyword>
<name>A0AAV5T9G9_9BILA</name>
<organism evidence="5 6">
    <name type="scientific">Pristionchus entomophagus</name>
    <dbReference type="NCBI Taxonomy" id="358040"/>
    <lineage>
        <taxon>Eukaryota</taxon>
        <taxon>Metazoa</taxon>
        <taxon>Ecdysozoa</taxon>
        <taxon>Nematoda</taxon>
        <taxon>Chromadorea</taxon>
        <taxon>Rhabditida</taxon>
        <taxon>Rhabditina</taxon>
        <taxon>Diplogasteromorpha</taxon>
        <taxon>Diplogasteroidea</taxon>
        <taxon>Neodiplogasteridae</taxon>
        <taxon>Pristionchus</taxon>
    </lineage>
</organism>
<keyword evidence="6" id="KW-1185">Reference proteome</keyword>
<dbReference type="Proteomes" id="UP001432027">
    <property type="component" value="Unassembled WGS sequence"/>
</dbReference>
<protein>
    <submittedName>
        <fullName evidence="5">Uncharacterized protein</fullName>
    </submittedName>
</protein>
<dbReference type="SUPFAM" id="SSF57716">
    <property type="entry name" value="Glucocorticoid receptor-like (DNA-binding domain)"/>
    <property type="match status" value="1"/>
</dbReference>
<accession>A0AAV5T9G9</accession>
<dbReference type="GO" id="GO:0003700">
    <property type="term" value="F:DNA-binding transcription factor activity"/>
    <property type="evidence" value="ECO:0007669"/>
    <property type="project" value="TreeGrafter"/>
</dbReference>
<feature type="region of interest" description="Disordered" evidence="4">
    <location>
        <begin position="63"/>
        <end position="97"/>
    </location>
</feature>
<evidence type="ECO:0000256" key="3">
    <source>
        <dbReference type="ARBA" id="ARBA00023242"/>
    </source>
</evidence>
<keyword evidence="3" id="KW-0539">Nucleus</keyword>
<feature type="compositionally biased region" description="Polar residues" evidence="4">
    <location>
        <begin position="88"/>
        <end position="97"/>
    </location>
</feature>
<dbReference type="PANTHER" id="PTHR46011">
    <property type="entry name" value="NUCLEAR HORMONE RECEPTOR FAMILY MEMBER NHR-86-RELATED"/>
    <property type="match status" value="1"/>
</dbReference>
<gene>
    <name evidence="5" type="ORF">PENTCL1PPCAC_14053</name>
</gene>